<evidence type="ECO:0000313" key="2">
    <source>
        <dbReference type="EMBL" id="GAA3778309.1"/>
    </source>
</evidence>
<comment type="caution">
    <text evidence="2">The sequence shown here is derived from an EMBL/GenBank/DDBJ whole genome shotgun (WGS) entry which is preliminary data.</text>
</comment>
<name>A0ABP7GXP6_9FLAO</name>
<dbReference type="InterPro" id="IPR002938">
    <property type="entry name" value="FAD-bd"/>
</dbReference>
<reference evidence="3" key="1">
    <citation type="journal article" date="2019" name="Int. J. Syst. Evol. Microbiol.">
        <title>The Global Catalogue of Microorganisms (GCM) 10K type strain sequencing project: providing services to taxonomists for standard genome sequencing and annotation.</title>
        <authorList>
            <consortium name="The Broad Institute Genomics Platform"/>
            <consortium name="The Broad Institute Genome Sequencing Center for Infectious Disease"/>
            <person name="Wu L."/>
            <person name="Ma J."/>
        </authorList>
    </citation>
    <scope>NUCLEOTIDE SEQUENCE [LARGE SCALE GENOMIC DNA]</scope>
    <source>
        <strain evidence="3">JCM 17525</strain>
    </source>
</reference>
<dbReference type="SUPFAM" id="SSF51905">
    <property type="entry name" value="FAD/NAD(P)-binding domain"/>
    <property type="match status" value="1"/>
</dbReference>
<organism evidence="2 3">
    <name type="scientific">Corallibacter vietnamensis</name>
    <dbReference type="NCBI Taxonomy" id="904130"/>
    <lineage>
        <taxon>Bacteria</taxon>
        <taxon>Pseudomonadati</taxon>
        <taxon>Bacteroidota</taxon>
        <taxon>Flavobacteriia</taxon>
        <taxon>Flavobacteriales</taxon>
        <taxon>Flavobacteriaceae</taxon>
        <taxon>Corallibacter</taxon>
    </lineage>
</organism>
<proteinExistence type="predicted"/>
<accession>A0ABP7GXP6</accession>
<evidence type="ECO:0000259" key="1">
    <source>
        <dbReference type="Pfam" id="PF01494"/>
    </source>
</evidence>
<dbReference type="InterPro" id="IPR050816">
    <property type="entry name" value="Flavin-dep_Halogenase_NPB"/>
</dbReference>
<evidence type="ECO:0000313" key="3">
    <source>
        <dbReference type="Proteomes" id="UP001501456"/>
    </source>
</evidence>
<dbReference type="PANTHER" id="PTHR43747:SF1">
    <property type="entry name" value="SLR1998 PROTEIN"/>
    <property type="match status" value="1"/>
</dbReference>
<dbReference type="Gene3D" id="3.50.50.60">
    <property type="entry name" value="FAD/NAD(P)-binding domain"/>
    <property type="match status" value="1"/>
</dbReference>
<sequence>MNFTTMTMSDINVDVLIIGAGPSGCVAAAYLHSQGIRVKVLEKSKFPRFVIGESLLPRCMDHFEEVGLLDCLKAQGFEVKSGARFLRDDIVCNFDFSKKHTDGWNWTWQVPRADFDNTLVQEIIKKGVDVAFEHEVTDVVIADDGTSKTSVKTKDGDTYFVNANFIIDSSGYGRVLPRLLGLDKPSQIPEHSSIFGHVKDVRRPEGEEGTIITFDVLDKDTWLWVIPFSNGNTSIGFVGKHEFIESESGTTAQRLNALLKHSKYYRDRFQDLDYLFEPITIKNYSKAVTKFYGKGFALTGNSAEFLDPVFSSGVTFATESALRASKLIAKELKGETVDWKEAYEGYIKKGVDVFATYVKEWYTGNLQTLFFHRPENPDVKRQICAVLAGYVWDETNPFVKKHNRAVKTMAHLINMEKEKSE</sequence>
<feature type="domain" description="FAD-binding" evidence="1">
    <location>
        <begin position="13"/>
        <end position="338"/>
    </location>
</feature>
<gene>
    <name evidence="2" type="ORF">GCM10022271_08200</name>
</gene>
<dbReference type="InterPro" id="IPR036188">
    <property type="entry name" value="FAD/NAD-bd_sf"/>
</dbReference>
<protein>
    <submittedName>
        <fullName evidence="2">NAD(P)/FAD-dependent oxidoreductase</fullName>
    </submittedName>
</protein>
<dbReference type="EMBL" id="BAABBI010000001">
    <property type="protein sequence ID" value="GAA3778309.1"/>
    <property type="molecule type" value="Genomic_DNA"/>
</dbReference>
<dbReference type="Pfam" id="PF01494">
    <property type="entry name" value="FAD_binding_3"/>
    <property type="match status" value="1"/>
</dbReference>
<keyword evidence="3" id="KW-1185">Reference proteome</keyword>
<dbReference type="Proteomes" id="UP001501456">
    <property type="component" value="Unassembled WGS sequence"/>
</dbReference>
<dbReference type="PANTHER" id="PTHR43747">
    <property type="entry name" value="FAD-BINDING PROTEIN"/>
    <property type="match status" value="1"/>
</dbReference>